<feature type="transmembrane region" description="Helical" evidence="1">
    <location>
        <begin position="48"/>
        <end position="74"/>
    </location>
</feature>
<protein>
    <submittedName>
        <fullName evidence="3">DUF2062 domain-containing protein</fullName>
    </submittedName>
</protein>
<organism evidence="3 4">
    <name type="scientific">Maritimibacter dapengensis</name>
    <dbReference type="NCBI Taxonomy" id="2836868"/>
    <lineage>
        <taxon>Bacteria</taxon>
        <taxon>Pseudomonadati</taxon>
        <taxon>Pseudomonadota</taxon>
        <taxon>Alphaproteobacteria</taxon>
        <taxon>Rhodobacterales</taxon>
        <taxon>Roseobacteraceae</taxon>
        <taxon>Maritimibacter</taxon>
    </lineage>
</organism>
<accession>A0ABS6T5I4</accession>
<dbReference type="Proteomes" id="UP000756530">
    <property type="component" value="Unassembled WGS sequence"/>
</dbReference>
<keyword evidence="4" id="KW-1185">Reference proteome</keyword>
<dbReference type="RefSeq" id="WP_218393657.1">
    <property type="nucleotide sequence ID" value="NZ_JAHUZE010000004.1"/>
</dbReference>
<dbReference type="PANTHER" id="PTHR40547:SF1">
    <property type="entry name" value="SLL0298 PROTEIN"/>
    <property type="match status" value="1"/>
</dbReference>
<keyword evidence="1" id="KW-0472">Membrane</keyword>
<evidence type="ECO:0000313" key="4">
    <source>
        <dbReference type="Proteomes" id="UP000756530"/>
    </source>
</evidence>
<sequence>MFKRKPRSYLQMFVEFFYPRGGWYRASRYVLHRLRRLPDPAHRISRGIAAGVFVTFTPFFGLHIALAVALTLLIRGNILAAILATFVGNPLTFPVIAGLSLQFGAFILGHPAREVRLGHVVDGFGRASGEIWHNFLAMFTERQAEWDGLALFYDRVFLPYLVGGIIPGLLAAALAYALSQPVITAYQKRRVKQIRKRYEKRMAEKSKRVKESDS</sequence>
<feature type="domain" description="DUF2062" evidence="2">
    <location>
        <begin position="25"/>
        <end position="191"/>
    </location>
</feature>
<dbReference type="PANTHER" id="PTHR40547">
    <property type="entry name" value="SLL0298 PROTEIN"/>
    <property type="match status" value="1"/>
</dbReference>
<dbReference type="EMBL" id="JAHUZE010000004">
    <property type="protein sequence ID" value="MBV7380450.1"/>
    <property type="molecule type" value="Genomic_DNA"/>
</dbReference>
<keyword evidence="1" id="KW-0812">Transmembrane</keyword>
<proteinExistence type="predicted"/>
<gene>
    <name evidence="3" type="ORF">KJP28_16110</name>
</gene>
<dbReference type="InterPro" id="IPR018639">
    <property type="entry name" value="DUF2062"/>
</dbReference>
<keyword evidence="1" id="KW-1133">Transmembrane helix</keyword>
<evidence type="ECO:0000256" key="1">
    <source>
        <dbReference type="SAM" id="Phobius"/>
    </source>
</evidence>
<feature type="transmembrane region" description="Helical" evidence="1">
    <location>
        <begin position="81"/>
        <end position="108"/>
    </location>
</feature>
<evidence type="ECO:0000313" key="3">
    <source>
        <dbReference type="EMBL" id="MBV7380450.1"/>
    </source>
</evidence>
<dbReference type="Pfam" id="PF09835">
    <property type="entry name" value="DUF2062"/>
    <property type="match status" value="1"/>
</dbReference>
<reference evidence="3 4" key="1">
    <citation type="submission" date="2021-05" db="EMBL/GenBank/DDBJ databases">
        <title>Culturable bacteria isolated from Daya Bay.</title>
        <authorList>
            <person name="Zheng W."/>
            <person name="Yu S."/>
            <person name="Huang Y."/>
        </authorList>
    </citation>
    <scope>NUCLEOTIDE SEQUENCE [LARGE SCALE GENOMIC DNA]</scope>
    <source>
        <strain evidence="3 4">DP4N28-5</strain>
    </source>
</reference>
<comment type="caution">
    <text evidence="3">The sequence shown here is derived from an EMBL/GenBank/DDBJ whole genome shotgun (WGS) entry which is preliminary data.</text>
</comment>
<evidence type="ECO:0000259" key="2">
    <source>
        <dbReference type="Pfam" id="PF09835"/>
    </source>
</evidence>
<name>A0ABS6T5I4_9RHOB</name>
<feature type="transmembrane region" description="Helical" evidence="1">
    <location>
        <begin position="157"/>
        <end position="179"/>
    </location>
</feature>